<feature type="region of interest" description="Disordered" evidence="1">
    <location>
        <begin position="573"/>
        <end position="615"/>
    </location>
</feature>
<protein>
    <submittedName>
        <fullName evidence="2">Uncharacterized protein</fullName>
    </submittedName>
</protein>
<accession>A0ABY5DIH1</accession>
<reference evidence="2 3" key="1">
    <citation type="journal article" date="2022" name="Nat. Microbiol.">
        <title>The microbiome of a bacterivorous marine choanoflagellate contains a resource-demanding obligate bacterial associate.</title>
        <authorList>
            <person name="Needham D.M."/>
            <person name="Poirier C."/>
            <person name="Bachy C."/>
            <person name="George E.E."/>
            <person name="Wilken S."/>
            <person name="Yung C.C.M."/>
            <person name="Limardo A.J."/>
            <person name="Morando M."/>
            <person name="Sudek L."/>
            <person name="Malmstrom R.R."/>
            <person name="Keeling P.J."/>
            <person name="Santoro A.E."/>
            <person name="Worden A.Z."/>
        </authorList>
    </citation>
    <scope>NUCLEOTIDE SEQUENCE [LARGE SCALE GENOMIC DNA]</scope>
    <source>
        <strain evidence="2 3">Comchoano-1</strain>
    </source>
</reference>
<dbReference type="Proteomes" id="UP001055955">
    <property type="component" value="Chromosome"/>
</dbReference>
<gene>
    <name evidence="2" type="ORF">MMH89_02980</name>
</gene>
<evidence type="ECO:0000313" key="2">
    <source>
        <dbReference type="EMBL" id="UTC24186.1"/>
    </source>
</evidence>
<name>A0ABY5DIH1_9GAMM</name>
<sequence length="615" mass="67863">MPTPDNIKLIKRLITDIEKGRASDKTFEGLVNEFAKLPVTSLSDERVSKAVQRLGEIFPEVVINTMKSTKGTRLRIKLARTKLGRIEFYKSSLVTDELKALYREQKLAVAQTLAGKMEEKELNESDLTTFVNAYKLFDKSLREDPVVTSITDKFASVIKVKAGKDGKAFLKVKSSSSTIFRALSIGRDKPANVAKTMFNAYKAEANLEDAQAKQSNNEAAPDLAKLRNLNAEKIMDAIKGIQTADSIKRDQVEQLVQLFYNPVDISDDMDNNLQEVFGSNVIFGTKSILLEDGSIRCRLQIATDGFDQYGATYSTKDITEKLFNLAKAKRVAGEMLNYAKGITDQMPQDITAEDVQAFASILAAPNVRDELDVEQVQLFLPNYTNTSSYMSIVGPDAQEEVKYYKYNEFPYKLAIDHASKIPSRILAQNIQNIKTRLSEVIGDRLEDNVNFFKDVKKGVKLSSTSDKFANNYPFLGAIDTVIEQGGNDFDPEGLNMGDFIKVECDGASIKVSVVSKTNEALGSHTFENQSKFDKFIGDFRVSNKLLDYDKSSLSVLNEATITATDAVEQGLAANDGSPAYDQASPNDDGPVYDQASSNDDGPVYDQASSSGPGKN</sequence>
<organism evidence="2 3">
    <name type="scientific">Candidatus Comchoanobacter bicostacola</name>
    <dbReference type="NCBI Taxonomy" id="2919598"/>
    <lineage>
        <taxon>Bacteria</taxon>
        <taxon>Pseudomonadati</taxon>
        <taxon>Pseudomonadota</taxon>
        <taxon>Gammaproteobacteria</taxon>
        <taxon>Candidatus Comchoanobacterales</taxon>
        <taxon>Candidatus Comchoanobacteraceae</taxon>
        <taxon>Candidatus Comchoanobacter</taxon>
    </lineage>
</organism>
<dbReference type="EMBL" id="CP092900">
    <property type="protein sequence ID" value="UTC24186.1"/>
    <property type="molecule type" value="Genomic_DNA"/>
</dbReference>
<feature type="compositionally biased region" description="Polar residues" evidence="1">
    <location>
        <begin position="606"/>
        <end position="615"/>
    </location>
</feature>
<keyword evidence="3" id="KW-1185">Reference proteome</keyword>
<evidence type="ECO:0000313" key="3">
    <source>
        <dbReference type="Proteomes" id="UP001055955"/>
    </source>
</evidence>
<evidence type="ECO:0000256" key="1">
    <source>
        <dbReference type="SAM" id="MobiDB-lite"/>
    </source>
</evidence>
<proteinExistence type="predicted"/>
<dbReference type="RefSeq" id="WP_258567970.1">
    <property type="nucleotide sequence ID" value="NZ_CP092900.1"/>
</dbReference>